<gene>
    <name evidence="1" type="ORF">DPMN_029057</name>
</gene>
<dbReference type="AlphaFoldDB" id="A0A9D4LYH1"/>
<evidence type="ECO:0000313" key="2">
    <source>
        <dbReference type="Proteomes" id="UP000828390"/>
    </source>
</evidence>
<name>A0A9D4LYH1_DREPO</name>
<organism evidence="1 2">
    <name type="scientific">Dreissena polymorpha</name>
    <name type="common">Zebra mussel</name>
    <name type="synonym">Mytilus polymorpha</name>
    <dbReference type="NCBI Taxonomy" id="45954"/>
    <lineage>
        <taxon>Eukaryota</taxon>
        <taxon>Metazoa</taxon>
        <taxon>Spiralia</taxon>
        <taxon>Lophotrochozoa</taxon>
        <taxon>Mollusca</taxon>
        <taxon>Bivalvia</taxon>
        <taxon>Autobranchia</taxon>
        <taxon>Heteroconchia</taxon>
        <taxon>Euheterodonta</taxon>
        <taxon>Imparidentia</taxon>
        <taxon>Neoheterodontei</taxon>
        <taxon>Myida</taxon>
        <taxon>Dreissenoidea</taxon>
        <taxon>Dreissenidae</taxon>
        <taxon>Dreissena</taxon>
    </lineage>
</organism>
<dbReference type="Proteomes" id="UP000828390">
    <property type="component" value="Unassembled WGS sequence"/>
</dbReference>
<dbReference type="EMBL" id="JAIWYP010000002">
    <property type="protein sequence ID" value="KAH3866007.1"/>
    <property type="molecule type" value="Genomic_DNA"/>
</dbReference>
<comment type="caution">
    <text evidence="1">The sequence shown here is derived from an EMBL/GenBank/DDBJ whole genome shotgun (WGS) entry which is preliminary data.</text>
</comment>
<reference evidence="1" key="2">
    <citation type="submission" date="2020-11" db="EMBL/GenBank/DDBJ databases">
        <authorList>
            <person name="McCartney M.A."/>
            <person name="Auch B."/>
            <person name="Kono T."/>
            <person name="Mallez S."/>
            <person name="Becker A."/>
            <person name="Gohl D.M."/>
            <person name="Silverstein K.A.T."/>
            <person name="Koren S."/>
            <person name="Bechman K.B."/>
            <person name="Herman A."/>
            <person name="Abrahante J.E."/>
            <person name="Garbe J."/>
        </authorList>
    </citation>
    <scope>NUCLEOTIDE SEQUENCE</scope>
    <source>
        <strain evidence="1">Duluth1</strain>
        <tissue evidence="1">Whole animal</tissue>
    </source>
</reference>
<evidence type="ECO:0000313" key="1">
    <source>
        <dbReference type="EMBL" id="KAH3866007.1"/>
    </source>
</evidence>
<keyword evidence="2" id="KW-1185">Reference proteome</keyword>
<sequence>MPSWEQPTGVILKLVKDIIGLNLLTKFHEDRTMNVASKVLTRFYYSNIKINAPSFGSHVFQANTNLPTKFHGDWTINAASRVSTMQMLTLYNAGRTKVITKAHHEHIVLG</sequence>
<protein>
    <submittedName>
        <fullName evidence="1">Uncharacterized protein</fullName>
    </submittedName>
</protein>
<accession>A0A9D4LYH1</accession>
<proteinExistence type="predicted"/>
<reference evidence="1" key="1">
    <citation type="journal article" date="2019" name="bioRxiv">
        <title>The Genome of the Zebra Mussel, Dreissena polymorpha: A Resource for Invasive Species Research.</title>
        <authorList>
            <person name="McCartney M.A."/>
            <person name="Auch B."/>
            <person name="Kono T."/>
            <person name="Mallez S."/>
            <person name="Zhang Y."/>
            <person name="Obille A."/>
            <person name="Becker A."/>
            <person name="Abrahante J.E."/>
            <person name="Garbe J."/>
            <person name="Badalamenti J.P."/>
            <person name="Herman A."/>
            <person name="Mangelson H."/>
            <person name="Liachko I."/>
            <person name="Sullivan S."/>
            <person name="Sone E.D."/>
            <person name="Koren S."/>
            <person name="Silverstein K.A.T."/>
            <person name="Beckman K.B."/>
            <person name="Gohl D.M."/>
        </authorList>
    </citation>
    <scope>NUCLEOTIDE SEQUENCE</scope>
    <source>
        <strain evidence="1">Duluth1</strain>
        <tissue evidence="1">Whole animal</tissue>
    </source>
</reference>